<accession>A0A6A5SPA0</accession>
<proteinExistence type="inferred from homology"/>
<evidence type="ECO:0000259" key="3">
    <source>
        <dbReference type="Pfam" id="PF01370"/>
    </source>
</evidence>
<name>A0A6A5SPA0_9PLEO</name>
<dbReference type="PANTHER" id="PTHR10366:SF814">
    <property type="entry name" value="NAD-DEPENDENT EPIMERASE_DEHYDRATASE DOMAIN-CONTAINING PROTEIN"/>
    <property type="match status" value="1"/>
</dbReference>
<dbReference type="InterPro" id="IPR050425">
    <property type="entry name" value="NAD(P)_dehydrat-like"/>
</dbReference>
<dbReference type="SUPFAM" id="SSF51735">
    <property type="entry name" value="NAD(P)-binding Rossmann-fold domains"/>
    <property type="match status" value="1"/>
</dbReference>
<dbReference type="GO" id="GO:0016616">
    <property type="term" value="F:oxidoreductase activity, acting on the CH-OH group of donors, NAD or NADP as acceptor"/>
    <property type="evidence" value="ECO:0007669"/>
    <property type="project" value="TreeGrafter"/>
</dbReference>
<reference evidence="4" key="1">
    <citation type="journal article" date="2020" name="Stud. Mycol.">
        <title>101 Dothideomycetes genomes: a test case for predicting lifestyles and emergence of pathogens.</title>
        <authorList>
            <person name="Haridas S."/>
            <person name="Albert R."/>
            <person name="Binder M."/>
            <person name="Bloem J."/>
            <person name="Labutti K."/>
            <person name="Salamov A."/>
            <person name="Andreopoulos B."/>
            <person name="Baker S."/>
            <person name="Barry K."/>
            <person name="Bills G."/>
            <person name="Bluhm B."/>
            <person name="Cannon C."/>
            <person name="Castanera R."/>
            <person name="Culley D."/>
            <person name="Daum C."/>
            <person name="Ezra D."/>
            <person name="Gonzalez J."/>
            <person name="Henrissat B."/>
            <person name="Kuo A."/>
            <person name="Liang C."/>
            <person name="Lipzen A."/>
            <person name="Lutzoni F."/>
            <person name="Magnuson J."/>
            <person name="Mondo S."/>
            <person name="Nolan M."/>
            <person name="Ohm R."/>
            <person name="Pangilinan J."/>
            <person name="Park H.-J."/>
            <person name="Ramirez L."/>
            <person name="Alfaro M."/>
            <person name="Sun H."/>
            <person name="Tritt A."/>
            <person name="Yoshinaga Y."/>
            <person name="Zwiers L.-H."/>
            <person name="Turgeon B."/>
            <person name="Goodwin S."/>
            <person name="Spatafora J."/>
            <person name="Crous P."/>
            <person name="Grigoriev I."/>
        </authorList>
    </citation>
    <scope>NUCLEOTIDE SEQUENCE</scope>
    <source>
        <strain evidence="4">CBS 161.51</strain>
    </source>
</reference>
<dbReference type="Proteomes" id="UP000800038">
    <property type="component" value="Unassembled WGS sequence"/>
</dbReference>
<dbReference type="AlphaFoldDB" id="A0A6A5SPA0"/>
<dbReference type="EMBL" id="ML976047">
    <property type="protein sequence ID" value="KAF1941478.1"/>
    <property type="molecule type" value="Genomic_DNA"/>
</dbReference>
<dbReference type="InterPro" id="IPR001509">
    <property type="entry name" value="Epimerase_deHydtase"/>
</dbReference>
<evidence type="ECO:0000313" key="4">
    <source>
        <dbReference type="EMBL" id="KAF1941478.1"/>
    </source>
</evidence>
<organism evidence="4 5">
    <name type="scientific">Clathrospora elynae</name>
    <dbReference type="NCBI Taxonomy" id="706981"/>
    <lineage>
        <taxon>Eukaryota</taxon>
        <taxon>Fungi</taxon>
        <taxon>Dikarya</taxon>
        <taxon>Ascomycota</taxon>
        <taxon>Pezizomycotina</taxon>
        <taxon>Dothideomycetes</taxon>
        <taxon>Pleosporomycetidae</taxon>
        <taxon>Pleosporales</taxon>
        <taxon>Diademaceae</taxon>
        <taxon>Clathrospora</taxon>
    </lineage>
</organism>
<evidence type="ECO:0000313" key="5">
    <source>
        <dbReference type="Proteomes" id="UP000800038"/>
    </source>
</evidence>
<dbReference type="PANTHER" id="PTHR10366">
    <property type="entry name" value="NAD DEPENDENT EPIMERASE/DEHYDRATASE"/>
    <property type="match status" value="1"/>
</dbReference>
<sequence>MSTSAGRVLLTGANGFLASHIVQGLIAQKYHIVGTVRSKAKAQEVIALHPSWKSHITWAYIADIGATNAYDEVFGTGPFDYIIHNASPVDFTVTDFQGQMIDPAVRGTTTLLEAAQKLGGPLLKRIVISGSTASVSSYFQSDNEARQPWTEADWNDVTAEYAIEKQDIFAAYMASKRLAEQAAWKFMADNAPKFDITVLNPNVIIGPMLQPLAGPEQVTSTNLFPVYNFINGTYKDINGILFPAWYFVDVRDVARAHILSMTTSAASNKRILLVSGLITPQMIVNIIRKHFPSLHSRIIEGNPEKLIPDGFELTDWDVSRSFEIFGQDWEYMNVEKTVTDTVKDLLSHEKKWANVAKIA</sequence>
<feature type="domain" description="NAD-dependent epimerase/dehydratase" evidence="3">
    <location>
        <begin position="8"/>
        <end position="267"/>
    </location>
</feature>
<dbReference type="InterPro" id="IPR036291">
    <property type="entry name" value="NAD(P)-bd_dom_sf"/>
</dbReference>
<gene>
    <name evidence="4" type="ORF">EJ02DRAFT_404503</name>
</gene>
<evidence type="ECO:0000256" key="1">
    <source>
        <dbReference type="ARBA" id="ARBA00023002"/>
    </source>
</evidence>
<keyword evidence="1" id="KW-0560">Oxidoreductase</keyword>
<comment type="similarity">
    <text evidence="2">Belongs to the NAD(P)-dependent epimerase/dehydratase family. Dihydroflavonol-4-reductase subfamily.</text>
</comment>
<evidence type="ECO:0000256" key="2">
    <source>
        <dbReference type="ARBA" id="ARBA00023445"/>
    </source>
</evidence>
<keyword evidence="5" id="KW-1185">Reference proteome</keyword>
<dbReference type="Gene3D" id="3.40.50.720">
    <property type="entry name" value="NAD(P)-binding Rossmann-like Domain"/>
    <property type="match status" value="1"/>
</dbReference>
<dbReference type="OrthoDB" id="2735536at2759"/>
<dbReference type="Pfam" id="PF01370">
    <property type="entry name" value="Epimerase"/>
    <property type="match status" value="1"/>
</dbReference>
<protein>
    <submittedName>
        <fullName evidence="4">NAD(P)-binding protein</fullName>
    </submittedName>
</protein>